<keyword evidence="4" id="KW-0904">Protein phosphatase</keyword>
<dbReference type="CDD" id="cd16343">
    <property type="entry name" value="LMWPTP"/>
    <property type="match status" value="1"/>
</dbReference>
<evidence type="ECO:0000313" key="7">
    <source>
        <dbReference type="EMBL" id="WOE75693.1"/>
    </source>
</evidence>
<dbReference type="GO" id="GO:0004725">
    <property type="term" value="F:protein tyrosine phosphatase activity"/>
    <property type="evidence" value="ECO:0007669"/>
    <property type="project" value="UniProtKB-EC"/>
</dbReference>
<protein>
    <recommendedName>
        <fullName evidence="2">protein-tyrosine-phosphatase</fullName>
        <ecNumber evidence="2">3.1.3.48</ecNumber>
    </recommendedName>
</protein>
<dbReference type="KEGG" id="acoa:RB602_02965"/>
<evidence type="ECO:0000256" key="2">
    <source>
        <dbReference type="ARBA" id="ARBA00013064"/>
    </source>
</evidence>
<dbReference type="EMBL" id="CP136594">
    <property type="protein sequence ID" value="WOE75693.1"/>
    <property type="molecule type" value="Genomic_DNA"/>
</dbReference>
<evidence type="ECO:0000256" key="4">
    <source>
        <dbReference type="ARBA" id="ARBA00022912"/>
    </source>
</evidence>
<dbReference type="InterPro" id="IPR050438">
    <property type="entry name" value="LMW_PTPase"/>
</dbReference>
<dbReference type="Proteomes" id="UP001302429">
    <property type="component" value="Chromosome"/>
</dbReference>
<dbReference type="InterPro" id="IPR017867">
    <property type="entry name" value="Tyr_phospatase_low_mol_wt"/>
</dbReference>
<evidence type="ECO:0000313" key="8">
    <source>
        <dbReference type="Proteomes" id="UP001302429"/>
    </source>
</evidence>
<dbReference type="RefSeq" id="WP_317082813.1">
    <property type="nucleotide sequence ID" value="NZ_CP136594.1"/>
</dbReference>
<dbReference type="InterPro" id="IPR023485">
    <property type="entry name" value="Ptyr_pPase"/>
</dbReference>
<dbReference type="PANTHER" id="PTHR11717">
    <property type="entry name" value="LOW MOLECULAR WEIGHT PROTEIN TYROSINE PHOSPHATASE"/>
    <property type="match status" value="1"/>
</dbReference>
<dbReference type="AlphaFoldDB" id="A0AA97I1U3"/>
<proteinExistence type="inferred from homology"/>
<evidence type="ECO:0000259" key="6">
    <source>
        <dbReference type="SMART" id="SM00226"/>
    </source>
</evidence>
<dbReference type="SUPFAM" id="SSF52788">
    <property type="entry name" value="Phosphotyrosine protein phosphatases I"/>
    <property type="match status" value="1"/>
</dbReference>
<organism evidence="7 8">
    <name type="scientific">Alterisphingorhabdus coralli</name>
    <dbReference type="NCBI Taxonomy" id="3071408"/>
    <lineage>
        <taxon>Bacteria</taxon>
        <taxon>Pseudomonadati</taxon>
        <taxon>Pseudomonadota</taxon>
        <taxon>Alphaproteobacteria</taxon>
        <taxon>Sphingomonadales</taxon>
        <taxon>Sphingomonadaceae</taxon>
        <taxon>Alterisphingorhabdus (ex Yan et al. 2024)</taxon>
    </lineage>
</organism>
<feature type="active site" evidence="5">
    <location>
        <position position="23"/>
    </location>
</feature>
<dbReference type="PRINTS" id="PR00719">
    <property type="entry name" value="LMWPTPASE"/>
</dbReference>
<dbReference type="PANTHER" id="PTHR11717:SF7">
    <property type="entry name" value="LOW MOLECULAR WEIGHT PHOSPHOTYROSINE PROTEIN PHOSPHATASE"/>
    <property type="match status" value="1"/>
</dbReference>
<feature type="active site" description="Nucleophile" evidence="5">
    <location>
        <position position="17"/>
    </location>
</feature>
<dbReference type="Gene3D" id="3.40.50.2300">
    <property type="match status" value="1"/>
</dbReference>
<keyword evidence="8" id="KW-1185">Reference proteome</keyword>
<sequence length="167" mass="18192">MSTFDPDSEKATILFVCLGNICRSPLAEAAMRVHAHRHGFAIEIDSAGTGAWHIGNSPDPGSIKAATKAGIDIRHQRARQVRRADFDDFRHIVAMDRSNLTNLEAMRPDGSKADLRLLLDYLPGDPRRDVPDPYGGGSDDFAEVWGLVNRATANLLKALMQGESSPA</sequence>
<evidence type="ECO:0000256" key="3">
    <source>
        <dbReference type="ARBA" id="ARBA00022801"/>
    </source>
</evidence>
<dbReference type="Pfam" id="PF01451">
    <property type="entry name" value="LMWPc"/>
    <property type="match status" value="1"/>
</dbReference>
<feature type="active site" description="Proton donor" evidence="5">
    <location>
        <position position="132"/>
    </location>
</feature>
<gene>
    <name evidence="7" type="ORF">RB602_02965</name>
</gene>
<evidence type="ECO:0000256" key="1">
    <source>
        <dbReference type="ARBA" id="ARBA00011063"/>
    </source>
</evidence>
<accession>A0AA97I1U3</accession>
<dbReference type="EC" id="3.1.3.48" evidence="2"/>
<feature type="domain" description="Phosphotyrosine protein phosphatase I" evidence="6">
    <location>
        <begin position="11"/>
        <end position="158"/>
    </location>
</feature>
<dbReference type="InterPro" id="IPR036196">
    <property type="entry name" value="Ptyr_pPase_sf"/>
</dbReference>
<reference evidence="7 8" key="1">
    <citation type="submission" date="2023-10" db="EMBL/GenBank/DDBJ databases">
        <title>Complete genome sequence of a Sphingomonadaceae bacterium.</title>
        <authorList>
            <person name="Yan C."/>
        </authorList>
    </citation>
    <scope>NUCLEOTIDE SEQUENCE [LARGE SCALE GENOMIC DNA]</scope>
    <source>
        <strain evidence="7 8">SCSIO 66989</strain>
    </source>
</reference>
<evidence type="ECO:0000256" key="5">
    <source>
        <dbReference type="PIRSR" id="PIRSR617867-1"/>
    </source>
</evidence>
<keyword evidence="3 7" id="KW-0378">Hydrolase</keyword>
<dbReference type="SMART" id="SM00226">
    <property type="entry name" value="LMWPc"/>
    <property type="match status" value="1"/>
</dbReference>
<name>A0AA97I1U3_9SPHN</name>
<comment type="similarity">
    <text evidence="1">Belongs to the low molecular weight phosphotyrosine protein phosphatase family.</text>
</comment>